<sequence>MRDRLTSIIAVALLLTLVGMSYWYSVKAEMEGQGHLSDLNSPDFIAHDITVTKFDKSGGASYKVFAKRIDHYSDGHATAEFPEYYSLNPNEPQVTARSDSGEMVSGGETLHFYNNVDIRQQAHGDKPASRLETSQLDAYPDEDVYSSDKPVTLTRGSDISKGIGMDFDNVERTFKLRSRVQSEFMPRSIQSGLNKNESQASKNAQ</sequence>
<evidence type="ECO:0000256" key="4">
    <source>
        <dbReference type="ARBA" id="ARBA00022989"/>
    </source>
</evidence>
<dbReference type="InterPro" id="IPR010664">
    <property type="entry name" value="LipoPS_assembly_LptC-rel"/>
</dbReference>
<accession>A0A227KEA6</accession>
<evidence type="ECO:0000256" key="2">
    <source>
        <dbReference type="ARBA" id="ARBA00022519"/>
    </source>
</evidence>
<dbReference type="InterPro" id="IPR052363">
    <property type="entry name" value="LPS_export_LptC"/>
</dbReference>
<dbReference type="Pfam" id="PF06835">
    <property type="entry name" value="LptC"/>
    <property type="match status" value="1"/>
</dbReference>
<reference evidence="8" key="1">
    <citation type="submission" date="2017-05" db="EMBL/GenBank/DDBJ databases">
        <title>Improved OligoMM genomes.</title>
        <authorList>
            <person name="Garzetti D."/>
        </authorList>
    </citation>
    <scope>NUCLEOTIDE SEQUENCE [LARGE SCALE GENOMIC DNA]</scope>
    <source>
        <strain evidence="8">YL45</strain>
    </source>
</reference>
<comment type="caution">
    <text evidence="7">The sequence shown here is derived from an EMBL/GenBank/DDBJ whole genome shotgun (WGS) entry which is preliminary data.</text>
</comment>
<keyword evidence="3" id="KW-0812">Transmembrane</keyword>
<feature type="region of interest" description="Disordered" evidence="6">
    <location>
        <begin position="185"/>
        <end position="205"/>
    </location>
</feature>
<dbReference type="GO" id="GO:0005886">
    <property type="term" value="C:plasma membrane"/>
    <property type="evidence" value="ECO:0007669"/>
    <property type="project" value="InterPro"/>
</dbReference>
<evidence type="ECO:0000256" key="1">
    <source>
        <dbReference type="ARBA" id="ARBA00022475"/>
    </source>
</evidence>
<dbReference type="Gene3D" id="2.60.450.10">
    <property type="entry name" value="Lipopolysaccharide (LPS) transport protein A like domain"/>
    <property type="match status" value="1"/>
</dbReference>
<name>A0A227KEA6_9BURK</name>
<feature type="compositionally biased region" description="Polar residues" evidence="6">
    <location>
        <begin position="188"/>
        <end position="205"/>
    </location>
</feature>
<gene>
    <name evidence="7" type="ORF">ADH67_10980</name>
</gene>
<dbReference type="GeneID" id="78362131"/>
<protein>
    <submittedName>
        <fullName evidence="7">LPS export ABC transporter periplasmic protein LptC</fullName>
    </submittedName>
</protein>
<dbReference type="GO" id="GO:0030288">
    <property type="term" value="C:outer membrane-bounded periplasmic space"/>
    <property type="evidence" value="ECO:0007669"/>
    <property type="project" value="TreeGrafter"/>
</dbReference>
<evidence type="ECO:0000313" key="7">
    <source>
        <dbReference type="EMBL" id="OXE45664.1"/>
    </source>
</evidence>
<dbReference type="NCBIfam" id="TIGR04409">
    <property type="entry name" value="LptC_YrbK"/>
    <property type="match status" value="1"/>
</dbReference>
<dbReference type="GO" id="GO:0017089">
    <property type="term" value="F:glycolipid transfer activity"/>
    <property type="evidence" value="ECO:0007669"/>
    <property type="project" value="TreeGrafter"/>
</dbReference>
<dbReference type="GO" id="GO:0015221">
    <property type="term" value="F:lipopolysaccharide transmembrane transporter activity"/>
    <property type="evidence" value="ECO:0007669"/>
    <property type="project" value="InterPro"/>
</dbReference>
<keyword evidence="4" id="KW-1133">Transmembrane helix</keyword>
<evidence type="ECO:0000256" key="3">
    <source>
        <dbReference type="ARBA" id="ARBA00022692"/>
    </source>
</evidence>
<dbReference type="InterPro" id="IPR026265">
    <property type="entry name" value="LptC"/>
</dbReference>
<dbReference type="Proteomes" id="UP000214610">
    <property type="component" value="Unassembled WGS sequence"/>
</dbReference>
<dbReference type="RefSeq" id="WP_066594178.1">
    <property type="nucleotide sequence ID" value="NZ_CAJTBZ010000003.1"/>
</dbReference>
<keyword evidence="2" id="KW-0997">Cell inner membrane</keyword>
<dbReference type="AlphaFoldDB" id="A0A227KEA6"/>
<proteinExistence type="predicted"/>
<organism evidence="7 8">
    <name type="scientific">Turicimonas muris</name>
    <dbReference type="NCBI Taxonomy" id="1796652"/>
    <lineage>
        <taxon>Bacteria</taxon>
        <taxon>Pseudomonadati</taxon>
        <taxon>Pseudomonadota</taxon>
        <taxon>Betaproteobacteria</taxon>
        <taxon>Burkholderiales</taxon>
        <taxon>Sutterellaceae</taxon>
        <taxon>Turicimonas</taxon>
    </lineage>
</organism>
<dbReference type="PANTHER" id="PTHR37481">
    <property type="entry name" value="LIPOPOLYSACCHARIDE EXPORT SYSTEM PROTEIN LPTC"/>
    <property type="match status" value="1"/>
</dbReference>
<dbReference type="EMBL" id="NHMP01000008">
    <property type="protein sequence ID" value="OXE45664.1"/>
    <property type="molecule type" value="Genomic_DNA"/>
</dbReference>
<keyword evidence="5" id="KW-0472">Membrane</keyword>
<dbReference type="PANTHER" id="PTHR37481:SF1">
    <property type="entry name" value="LIPOPOLYSACCHARIDE EXPORT SYSTEM PROTEIN LPTC"/>
    <property type="match status" value="1"/>
</dbReference>
<evidence type="ECO:0000256" key="6">
    <source>
        <dbReference type="SAM" id="MobiDB-lite"/>
    </source>
</evidence>
<keyword evidence="8" id="KW-1185">Reference proteome</keyword>
<keyword evidence="1" id="KW-1003">Cell membrane</keyword>
<evidence type="ECO:0000256" key="5">
    <source>
        <dbReference type="ARBA" id="ARBA00023136"/>
    </source>
</evidence>
<evidence type="ECO:0000313" key="8">
    <source>
        <dbReference type="Proteomes" id="UP000214610"/>
    </source>
</evidence>